<keyword evidence="1" id="KW-1133">Transmembrane helix</keyword>
<sequence>MPIKETYLHILRLNEAACCVIIAILAAAYIYSDHANSNEKLRFCYMEAAAIACVSLVSSIAALHPRLDALGRAIIDLVLLTLFTVLSSGLLECIPLATCGDNSGAAEGENTGRFSITLPCNELKAIAALCLPVMITSIILLVLTIRDSREKIAMFWAKSRGPFEWRRDAPFLRF</sequence>
<keyword evidence="3" id="KW-1185">Reference proteome</keyword>
<comment type="caution">
    <text evidence="2">The sequence shown here is derived from an EMBL/GenBank/DDBJ whole genome shotgun (WGS) entry which is preliminary data.</text>
</comment>
<feature type="transmembrane region" description="Helical" evidence="1">
    <location>
        <begin position="43"/>
        <end position="63"/>
    </location>
</feature>
<organism evidence="2 3">
    <name type="scientific">Phlyctema vagabunda</name>
    <dbReference type="NCBI Taxonomy" id="108571"/>
    <lineage>
        <taxon>Eukaryota</taxon>
        <taxon>Fungi</taxon>
        <taxon>Dikarya</taxon>
        <taxon>Ascomycota</taxon>
        <taxon>Pezizomycotina</taxon>
        <taxon>Leotiomycetes</taxon>
        <taxon>Helotiales</taxon>
        <taxon>Dermateaceae</taxon>
        <taxon>Phlyctema</taxon>
    </lineage>
</organism>
<dbReference type="EMBL" id="JBFCZG010000003">
    <property type="protein sequence ID" value="KAL3424059.1"/>
    <property type="molecule type" value="Genomic_DNA"/>
</dbReference>
<accession>A0ABR4PL54</accession>
<protein>
    <recommendedName>
        <fullName evidence="4">MARVEL domain-containing protein</fullName>
    </recommendedName>
</protein>
<evidence type="ECO:0000313" key="2">
    <source>
        <dbReference type="EMBL" id="KAL3424059.1"/>
    </source>
</evidence>
<proteinExistence type="predicted"/>
<feature type="transmembrane region" description="Helical" evidence="1">
    <location>
        <begin position="125"/>
        <end position="145"/>
    </location>
</feature>
<feature type="transmembrane region" description="Helical" evidence="1">
    <location>
        <begin position="12"/>
        <end position="31"/>
    </location>
</feature>
<evidence type="ECO:0000313" key="3">
    <source>
        <dbReference type="Proteomes" id="UP001629113"/>
    </source>
</evidence>
<keyword evidence="1" id="KW-0472">Membrane</keyword>
<feature type="transmembrane region" description="Helical" evidence="1">
    <location>
        <begin position="75"/>
        <end position="97"/>
    </location>
</feature>
<keyword evidence="1" id="KW-0812">Transmembrane</keyword>
<name>A0ABR4PL54_9HELO</name>
<evidence type="ECO:0000256" key="1">
    <source>
        <dbReference type="SAM" id="Phobius"/>
    </source>
</evidence>
<dbReference type="Proteomes" id="UP001629113">
    <property type="component" value="Unassembled WGS sequence"/>
</dbReference>
<evidence type="ECO:0008006" key="4">
    <source>
        <dbReference type="Google" id="ProtNLM"/>
    </source>
</evidence>
<gene>
    <name evidence="2" type="ORF">PVAG01_03340</name>
</gene>
<reference evidence="2 3" key="1">
    <citation type="submission" date="2024-06" db="EMBL/GenBank/DDBJ databases">
        <title>Complete genome of Phlyctema vagabunda strain 19-DSS-EL-015.</title>
        <authorList>
            <person name="Fiorenzani C."/>
        </authorList>
    </citation>
    <scope>NUCLEOTIDE SEQUENCE [LARGE SCALE GENOMIC DNA]</scope>
    <source>
        <strain evidence="2 3">19-DSS-EL-015</strain>
    </source>
</reference>